<evidence type="ECO:0000313" key="2">
    <source>
        <dbReference type="EMBL" id="RXK80766.1"/>
    </source>
</evidence>
<dbReference type="EMBL" id="SDHZ01000005">
    <property type="protein sequence ID" value="RXK80766.1"/>
    <property type="molecule type" value="Genomic_DNA"/>
</dbReference>
<gene>
    <name evidence="2" type="ORF">ESB13_21630</name>
</gene>
<dbReference type="InterPro" id="IPR043741">
    <property type="entry name" value="DUF5686"/>
</dbReference>
<dbReference type="Proteomes" id="UP000290545">
    <property type="component" value="Unassembled WGS sequence"/>
</dbReference>
<proteinExistence type="predicted"/>
<evidence type="ECO:0000313" key="3">
    <source>
        <dbReference type="Proteomes" id="UP000290545"/>
    </source>
</evidence>
<dbReference type="SUPFAM" id="SSF49464">
    <property type="entry name" value="Carboxypeptidase regulatory domain-like"/>
    <property type="match status" value="1"/>
</dbReference>
<accession>A0A4Q1CZM1</accession>
<keyword evidence="2" id="KW-0378">Hydrolase</keyword>
<reference evidence="2 3" key="1">
    <citation type="submission" date="2019-01" db="EMBL/GenBank/DDBJ databases">
        <title>Filimonas sp. strain TTM-71.</title>
        <authorList>
            <person name="Chen W.-M."/>
        </authorList>
    </citation>
    <scope>NUCLEOTIDE SEQUENCE [LARGE SCALE GENOMIC DNA]</scope>
    <source>
        <strain evidence="2 3">TTM-71</strain>
    </source>
</reference>
<organism evidence="2 3">
    <name type="scientific">Filimonas effusa</name>
    <dbReference type="NCBI Taxonomy" id="2508721"/>
    <lineage>
        <taxon>Bacteria</taxon>
        <taxon>Pseudomonadati</taxon>
        <taxon>Bacteroidota</taxon>
        <taxon>Chitinophagia</taxon>
        <taxon>Chitinophagales</taxon>
        <taxon>Chitinophagaceae</taxon>
        <taxon>Filimonas</taxon>
    </lineage>
</organism>
<keyword evidence="3" id="KW-1185">Reference proteome</keyword>
<keyword evidence="2" id="KW-0121">Carboxypeptidase</keyword>
<name>A0A4Q1CZM1_9BACT</name>
<dbReference type="RefSeq" id="WP_129005793.1">
    <property type="nucleotide sequence ID" value="NZ_SDHZ01000005.1"/>
</dbReference>
<dbReference type="GO" id="GO:0004180">
    <property type="term" value="F:carboxypeptidase activity"/>
    <property type="evidence" value="ECO:0007669"/>
    <property type="project" value="UniProtKB-KW"/>
</dbReference>
<dbReference type="Gene3D" id="2.60.40.1120">
    <property type="entry name" value="Carboxypeptidase-like, regulatory domain"/>
    <property type="match status" value="1"/>
</dbReference>
<dbReference type="AlphaFoldDB" id="A0A4Q1CZM1"/>
<protein>
    <submittedName>
        <fullName evidence="2">Carboxypeptidase-like regulatory domain-containing protein</fullName>
    </submittedName>
</protein>
<evidence type="ECO:0000256" key="1">
    <source>
        <dbReference type="SAM" id="SignalP"/>
    </source>
</evidence>
<dbReference type="Pfam" id="PF13715">
    <property type="entry name" value="CarbopepD_reg_2"/>
    <property type="match status" value="1"/>
</dbReference>
<feature type="signal peptide" evidence="1">
    <location>
        <begin position="1"/>
        <end position="19"/>
    </location>
</feature>
<comment type="caution">
    <text evidence="2">The sequence shown here is derived from an EMBL/GenBank/DDBJ whole genome shotgun (WGS) entry which is preliminary data.</text>
</comment>
<dbReference type="Pfam" id="PF18939">
    <property type="entry name" value="DUF5686"/>
    <property type="match status" value="1"/>
</dbReference>
<keyword evidence="1" id="KW-0732">Signal</keyword>
<feature type="chain" id="PRO_5020434014" evidence="1">
    <location>
        <begin position="20"/>
        <end position="841"/>
    </location>
</feature>
<dbReference type="InterPro" id="IPR008969">
    <property type="entry name" value="CarboxyPept-like_regulatory"/>
</dbReference>
<sequence length="841" mass="96028">MKNYAQLLLLLFLSVSANAAILTGVVTNEKGEPLSYASILIKGTTRGTTANMQGAYTLTIEPGINTIVCQYVGYERQEKKVSVSKEPLTLNFSLLPLQDNIGEVVVKAGGEDPAYAIIRNAIKMRPSYVEPLDSFTSEAYIKMLIKLRKTPDKFMGQKIDEKTRKEMGLDSAGKGVVYLSESLTRLAMKKPGKAKLEVLSGRESGSNGYGFNFPSVINFYENNVNVMSTGSMSRGFVSPVADDALHYYKYKYSGSFYEDGKEISRIKVMPKRKYEPLFSGIINITEGDWRIHSLELLLTKESQLTLIDSMLIKQIQMPLSSDIWQVKDQVISFSLNILGVEMAGSALNVFSKYDTLPQFGEKYFNRVVISYDTGVNKKPKHYWDSMRPVQLEPEELKDYAFKDSIHELHSDPAWVKANKDSIRKAEASLNFSNVFVNGIEVSDYHPEHPWSFSWEPLGSMVEYNAVEGYAVKMKAKFQQKWGRTRRQLSFIPNLRYGTSNTHFYAAGSFVFSGIARNEEGEWVEKRSSWQLSGGKRVTQFNRNEPITPFFNSVYTLLEHRAYMKIYENYFGELRYSKRWDNSMRFNVAVLYEDRLPLENTSNYSFFKKNREFTPNYPYEQLSSQFSRHQAVSFDIEWQYQPGQYYIQMPDRKIAFGSDWPVFEVAYTKGVKDIAGSDVDFDKWRVSIWDNIDLKLKGELSYGVNAGGFLNSKRVPIQDYQHFNGNQLIFAGRYLNSFQLAPYYANSTTASLYGAGHVEYHLKGMLTNKIPLFKRLNWFLVIGSNTFYVNSNNNYVEAFAGLENILGFFRVDFIASYLNGNKSSTGIRIGSPLFSGPRFGRN</sequence>
<dbReference type="OrthoDB" id="983143at2"/>
<keyword evidence="2" id="KW-0645">Protease</keyword>